<keyword evidence="7 13" id="KW-0418">Kinase</keyword>
<comment type="subcellular location">
    <subcellularLocation>
        <location evidence="2">Cell membrane</location>
        <topology evidence="2">Multi-pass membrane protein</topology>
    </subcellularLocation>
</comment>
<dbReference type="InterPro" id="IPR036097">
    <property type="entry name" value="HisK_dim/P_sf"/>
</dbReference>
<dbReference type="SMART" id="SM00388">
    <property type="entry name" value="HisKA"/>
    <property type="match status" value="1"/>
</dbReference>
<dbReference type="NCBIfam" id="NF033792">
    <property type="entry name" value="ActS_PrrB_HisK"/>
    <property type="match status" value="1"/>
</dbReference>
<dbReference type="GO" id="GO:0000155">
    <property type="term" value="F:phosphorelay sensor kinase activity"/>
    <property type="evidence" value="ECO:0007669"/>
    <property type="project" value="InterPro"/>
</dbReference>
<feature type="transmembrane region" description="Helical" evidence="9">
    <location>
        <begin position="125"/>
        <end position="145"/>
    </location>
</feature>
<dbReference type="CDD" id="cd00082">
    <property type="entry name" value="HisKA"/>
    <property type="match status" value="1"/>
</dbReference>
<dbReference type="Pfam" id="PF02518">
    <property type="entry name" value="HATPase_c"/>
    <property type="match status" value="1"/>
</dbReference>
<evidence type="ECO:0000256" key="8">
    <source>
        <dbReference type="ARBA" id="ARBA00022840"/>
    </source>
</evidence>
<dbReference type="SUPFAM" id="SSF55874">
    <property type="entry name" value="ATPase domain of HSP90 chaperone/DNA topoisomerase II/histidine kinase"/>
    <property type="match status" value="1"/>
</dbReference>
<evidence type="ECO:0000313" key="11">
    <source>
        <dbReference type="EMBL" id="NBN87745.1"/>
    </source>
</evidence>
<feature type="transmembrane region" description="Helical" evidence="9">
    <location>
        <begin position="46"/>
        <end position="66"/>
    </location>
</feature>
<evidence type="ECO:0000259" key="10">
    <source>
        <dbReference type="PROSITE" id="PS50109"/>
    </source>
</evidence>
<dbReference type="PANTHER" id="PTHR44936:SF10">
    <property type="entry name" value="SENSOR PROTEIN RSTB"/>
    <property type="match status" value="1"/>
</dbReference>
<keyword evidence="8" id="KW-0067">ATP-binding</keyword>
<dbReference type="EMBL" id="RGGN01000001">
    <property type="protein sequence ID" value="NCU62475.1"/>
    <property type="molecule type" value="Genomic_DNA"/>
</dbReference>
<dbReference type="InterPro" id="IPR005467">
    <property type="entry name" value="His_kinase_dom"/>
</dbReference>
<dbReference type="Pfam" id="PF25323">
    <property type="entry name" value="6TM_PilS"/>
    <property type="match status" value="1"/>
</dbReference>
<comment type="caution">
    <text evidence="13">The sequence shown here is derived from an EMBL/GenBank/DDBJ whole genome shotgun (WGS) entry which is preliminary data.</text>
</comment>
<dbReference type="GO" id="GO:0005886">
    <property type="term" value="C:plasma membrane"/>
    <property type="evidence" value="ECO:0007669"/>
    <property type="project" value="UniProtKB-SubCell"/>
</dbReference>
<dbReference type="PANTHER" id="PTHR44936">
    <property type="entry name" value="SENSOR PROTEIN CREC"/>
    <property type="match status" value="1"/>
</dbReference>
<organism evidence="13 14">
    <name type="scientific">Candidatus Fonsibacter lacus</name>
    <dbReference type="NCBI Taxonomy" id="2576439"/>
    <lineage>
        <taxon>Bacteria</taxon>
        <taxon>Pseudomonadati</taxon>
        <taxon>Pseudomonadota</taxon>
        <taxon>Alphaproteobacteria</taxon>
        <taxon>Candidatus Pelagibacterales</taxon>
        <taxon>Candidatus Pelagibacterales incertae sedis</taxon>
        <taxon>Candidatus Fonsibacter</taxon>
    </lineage>
</organism>
<feature type="transmembrane region" description="Helical" evidence="9">
    <location>
        <begin position="21"/>
        <end position="40"/>
    </location>
</feature>
<keyword evidence="9" id="KW-0812">Transmembrane</keyword>
<evidence type="ECO:0000256" key="9">
    <source>
        <dbReference type="SAM" id="Phobius"/>
    </source>
</evidence>
<evidence type="ECO:0000313" key="14">
    <source>
        <dbReference type="Proteomes" id="UP000572953"/>
    </source>
</evidence>
<reference evidence="13 14" key="1">
    <citation type="submission" date="2018-10" db="EMBL/GenBank/DDBJ databases">
        <title>Iterative Subtractive Binning of Freshwater Chronoseries Metagenomes Recovers Nearly Complete Genomes from over Four Hundred Novel Species.</title>
        <authorList>
            <person name="Rodriguez-R L.M."/>
            <person name="Tsementzi D."/>
            <person name="Luo C."/>
            <person name="Konstantinidis K.T."/>
        </authorList>
    </citation>
    <scope>NUCLEOTIDE SEQUENCE [LARGE SCALE GENOMIC DNA]</scope>
    <source>
        <strain evidence="13">WB7_2B_003</strain>
        <strain evidence="11">WB7_6_001</strain>
        <strain evidence="12">WB8_2A_004</strain>
    </source>
</reference>
<dbReference type="InterPro" id="IPR047770">
    <property type="entry name" value="RegB"/>
</dbReference>
<feature type="transmembrane region" description="Helical" evidence="9">
    <location>
        <begin position="87"/>
        <end position="119"/>
    </location>
</feature>
<accession>A0A845SD43</accession>
<dbReference type="InterPro" id="IPR036890">
    <property type="entry name" value="HATPase_C_sf"/>
</dbReference>
<evidence type="ECO:0000256" key="4">
    <source>
        <dbReference type="ARBA" id="ARBA00022475"/>
    </source>
</evidence>
<evidence type="ECO:0000313" key="12">
    <source>
        <dbReference type="EMBL" id="NCU52706.1"/>
    </source>
</evidence>
<sequence length="430" mass="49062">MNLAKSPELNDNQIKLLTLINIRWVAILGQFATISIVYFYFNFNFNIKYCYLLVLFSSFLNIFLQIRSKKTDLLSNKQATFSILYDLFQLFGLLFLTGGLTNPFSILIVAPITIAAGFLNLRSSILIGFLSIVLIIILSFFYFELPGLENNYYFPKFYILGLALALCTAIIFLAIYSQRLAIESAQRNEAFNVLQQIFLREQELKSLGGLAAAAAHELGTPLNTISLVAKELKKELGSNKKINQDLDLLISQSKRCSEILKQISKNPYTEKEDKFFDKASFKIIVHEIIDSFKDLSKKKIIINEDDYKKDYLITKKIEIIYSLKNIIDNALKFSSNKTEIFLLSNEDELRIKVVDDGVGFSNQILGFLGDPYIKKKDLDNNKEGLGLGIFIAKVFLERLSAIIDFYNLEDKGAVVDIFWQKKDLINLKLI</sequence>
<evidence type="ECO:0000313" key="13">
    <source>
        <dbReference type="EMBL" id="NCU62475.1"/>
    </source>
</evidence>
<evidence type="ECO:0000256" key="3">
    <source>
        <dbReference type="ARBA" id="ARBA00012438"/>
    </source>
</evidence>
<keyword evidence="9" id="KW-1133">Transmembrane helix</keyword>
<dbReference type="InterPro" id="IPR003594">
    <property type="entry name" value="HATPase_dom"/>
</dbReference>
<dbReference type="Proteomes" id="UP000572953">
    <property type="component" value="Unassembled WGS sequence"/>
</dbReference>
<dbReference type="EMBL" id="RGET01000011">
    <property type="protein sequence ID" value="NBN87745.1"/>
    <property type="molecule type" value="Genomic_DNA"/>
</dbReference>
<proteinExistence type="predicted"/>
<dbReference type="InterPro" id="IPR050980">
    <property type="entry name" value="2C_sensor_his_kinase"/>
</dbReference>
<keyword evidence="4" id="KW-1003">Cell membrane</keyword>
<dbReference type="Gene3D" id="1.10.287.130">
    <property type="match status" value="1"/>
</dbReference>
<evidence type="ECO:0000256" key="2">
    <source>
        <dbReference type="ARBA" id="ARBA00004651"/>
    </source>
</evidence>
<gene>
    <name evidence="11" type="ORF">EBV32_01450</name>
    <name evidence="13" type="ORF">EBV78_00025</name>
    <name evidence="12" type="ORF">EBX74_00105</name>
</gene>
<dbReference type="EMBL" id="RGOB01000001">
    <property type="protein sequence ID" value="NCU52706.1"/>
    <property type="molecule type" value="Genomic_DNA"/>
</dbReference>
<dbReference type="SUPFAM" id="SSF47384">
    <property type="entry name" value="Homodimeric domain of signal transducing histidine kinase"/>
    <property type="match status" value="1"/>
</dbReference>
<feature type="domain" description="Histidine kinase" evidence="10">
    <location>
        <begin position="213"/>
        <end position="423"/>
    </location>
</feature>
<comment type="catalytic activity">
    <reaction evidence="1">
        <text>ATP + protein L-histidine = ADP + protein N-phospho-L-histidine.</text>
        <dbReference type="EC" id="2.7.13.3"/>
    </reaction>
</comment>
<feature type="transmembrane region" description="Helical" evidence="9">
    <location>
        <begin position="157"/>
        <end position="176"/>
    </location>
</feature>
<name>A0A845SD43_9PROT</name>
<dbReference type="GO" id="GO:0005524">
    <property type="term" value="F:ATP binding"/>
    <property type="evidence" value="ECO:0007669"/>
    <property type="project" value="UniProtKB-KW"/>
</dbReference>
<evidence type="ECO:0000256" key="7">
    <source>
        <dbReference type="ARBA" id="ARBA00022777"/>
    </source>
</evidence>
<dbReference type="InterPro" id="IPR003661">
    <property type="entry name" value="HisK_dim/P_dom"/>
</dbReference>
<dbReference type="Proteomes" id="UP000713222">
    <property type="component" value="Unassembled WGS sequence"/>
</dbReference>
<keyword evidence="5" id="KW-0808">Transferase</keyword>
<evidence type="ECO:0000256" key="6">
    <source>
        <dbReference type="ARBA" id="ARBA00022741"/>
    </source>
</evidence>
<dbReference type="Proteomes" id="UP000747791">
    <property type="component" value="Unassembled WGS sequence"/>
</dbReference>
<keyword evidence="9" id="KW-0472">Membrane</keyword>
<evidence type="ECO:0000256" key="5">
    <source>
        <dbReference type="ARBA" id="ARBA00022679"/>
    </source>
</evidence>
<keyword evidence="6" id="KW-0547">Nucleotide-binding</keyword>
<dbReference type="EC" id="2.7.13.3" evidence="3"/>
<dbReference type="PROSITE" id="PS50109">
    <property type="entry name" value="HIS_KIN"/>
    <property type="match status" value="1"/>
</dbReference>
<dbReference type="Gene3D" id="3.30.565.10">
    <property type="entry name" value="Histidine kinase-like ATPase, C-terminal domain"/>
    <property type="match status" value="1"/>
</dbReference>
<dbReference type="SMART" id="SM00387">
    <property type="entry name" value="HATPase_c"/>
    <property type="match status" value="1"/>
</dbReference>
<dbReference type="Pfam" id="PF00512">
    <property type="entry name" value="HisKA"/>
    <property type="match status" value="1"/>
</dbReference>
<protein>
    <recommendedName>
        <fullName evidence="3">histidine kinase</fullName>
        <ecNumber evidence="3">2.7.13.3</ecNumber>
    </recommendedName>
</protein>
<dbReference type="AlphaFoldDB" id="A0A845SD43"/>
<evidence type="ECO:0000256" key="1">
    <source>
        <dbReference type="ARBA" id="ARBA00000085"/>
    </source>
</evidence>